<dbReference type="PANTHER" id="PTHR43591">
    <property type="entry name" value="METHYLTRANSFERASE"/>
    <property type="match status" value="1"/>
</dbReference>
<evidence type="ECO:0000313" key="5">
    <source>
        <dbReference type="EMBL" id="KAJ7709613.1"/>
    </source>
</evidence>
<organism evidence="5 6">
    <name type="scientific">Mycena rosella</name>
    <name type="common">Pink bonnet</name>
    <name type="synonym">Agaricus rosellus</name>
    <dbReference type="NCBI Taxonomy" id="1033263"/>
    <lineage>
        <taxon>Eukaryota</taxon>
        <taxon>Fungi</taxon>
        <taxon>Dikarya</taxon>
        <taxon>Basidiomycota</taxon>
        <taxon>Agaricomycotina</taxon>
        <taxon>Agaricomycetes</taxon>
        <taxon>Agaricomycetidae</taxon>
        <taxon>Agaricales</taxon>
        <taxon>Marasmiineae</taxon>
        <taxon>Mycenaceae</taxon>
        <taxon>Mycena</taxon>
    </lineage>
</organism>
<feature type="domain" description="Methyltransferase" evidence="4">
    <location>
        <begin position="76"/>
        <end position="168"/>
    </location>
</feature>
<dbReference type="InterPro" id="IPR029063">
    <property type="entry name" value="SAM-dependent_MTases_sf"/>
</dbReference>
<accession>A0AAD7H0P5</accession>
<dbReference type="InterPro" id="IPR023576">
    <property type="entry name" value="UbiE/COQ5_MeTrFase_CS"/>
</dbReference>
<dbReference type="Gene3D" id="3.40.50.150">
    <property type="entry name" value="Vaccinia Virus protein VP39"/>
    <property type="match status" value="1"/>
</dbReference>
<gene>
    <name evidence="5" type="ORF">B0H17DRAFT_231065</name>
</gene>
<dbReference type="SUPFAM" id="SSF53335">
    <property type="entry name" value="S-adenosyl-L-methionine-dependent methyltransferases"/>
    <property type="match status" value="1"/>
</dbReference>
<dbReference type="GO" id="GO:0032259">
    <property type="term" value="P:methylation"/>
    <property type="evidence" value="ECO:0007669"/>
    <property type="project" value="UniProtKB-KW"/>
</dbReference>
<evidence type="ECO:0000259" key="4">
    <source>
        <dbReference type="Pfam" id="PF13649"/>
    </source>
</evidence>
<evidence type="ECO:0000256" key="3">
    <source>
        <dbReference type="ARBA" id="ARBA00022691"/>
    </source>
</evidence>
<dbReference type="Proteomes" id="UP001221757">
    <property type="component" value="Unassembled WGS sequence"/>
</dbReference>
<evidence type="ECO:0000256" key="2">
    <source>
        <dbReference type="ARBA" id="ARBA00022679"/>
    </source>
</evidence>
<protein>
    <submittedName>
        <fullName evidence="5">S-adenosyl-L-methionine-dependent methyltransferase</fullName>
    </submittedName>
</protein>
<comment type="caution">
    <text evidence="5">The sequence shown here is derived from an EMBL/GenBank/DDBJ whole genome shotgun (WGS) entry which is preliminary data.</text>
</comment>
<dbReference type="Pfam" id="PF13649">
    <property type="entry name" value="Methyltransf_25"/>
    <property type="match status" value="1"/>
</dbReference>
<keyword evidence="2" id="KW-0808">Transferase</keyword>
<dbReference type="GO" id="GO:0008168">
    <property type="term" value="F:methyltransferase activity"/>
    <property type="evidence" value="ECO:0007669"/>
    <property type="project" value="UniProtKB-KW"/>
</dbReference>
<evidence type="ECO:0000313" key="6">
    <source>
        <dbReference type="Proteomes" id="UP001221757"/>
    </source>
</evidence>
<keyword evidence="6" id="KW-1185">Reference proteome</keyword>
<dbReference type="InterPro" id="IPR041698">
    <property type="entry name" value="Methyltransf_25"/>
</dbReference>
<dbReference type="AlphaFoldDB" id="A0AAD7H0P5"/>
<reference evidence="5" key="1">
    <citation type="submission" date="2023-03" db="EMBL/GenBank/DDBJ databases">
        <title>Massive genome expansion in bonnet fungi (Mycena s.s.) driven by repeated elements and novel gene families across ecological guilds.</title>
        <authorList>
            <consortium name="Lawrence Berkeley National Laboratory"/>
            <person name="Harder C.B."/>
            <person name="Miyauchi S."/>
            <person name="Viragh M."/>
            <person name="Kuo A."/>
            <person name="Thoen E."/>
            <person name="Andreopoulos B."/>
            <person name="Lu D."/>
            <person name="Skrede I."/>
            <person name="Drula E."/>
            <person name="Henrissat B."/>
            <person name="Morin E."/>
            <person name="Kohler A."/>
            <person name="Barry K."/>
            <person name="LaButti K."/>
            <person name="Morin E."/>
            <person name="Salamov A."/>
            <person name="Lipzen A."/>
            <person name="Mereny Z."/>
            <person name="Hegedus B."/>
            <person name="Baldrian P."/>
            <person name="Stursova M."/>
            <person name="Weitz H."/>
            <person name="Taylor A."/>
            <person name="Grigoriev I.V."/>
            <person name="Nagy L.G."/>
            <person name="Martin F."/>
            <person name="Kauserud H."/>
        </authorList>
    </citation>
    <scope>NUCLEOTIDE SEQUENCE</scope>
    <source>
        <strain evidence="5">CBHHK067</strain>
    </source>
</reference>
<dbReference type="PANTHER" id="PTHR43591:SF24">
    <property type="entry name" value="2-METHOXY-6-POLYPRENYL-1,4-BENZOQUINOL METHYLASE, MITOCHONDRIAL"/>
    <property type="match status" value="1"/>
</dbReference>
<sequence length="306" mass="34378">MSKVPEINPNILPVGRLEKNAISIEHTARKYQTYPGSQYALPTDDLERQRKHNSLKFLFGNKILFAPVTLDASDKVLEVGTGPGTWIMDLAEFVGPSVPMVAVDIERRLFPASPPTHIEFRIESVTKLPADWTDTFSLVHQRLLVIALQVPEWPVALCELYRVVRPGGWVQLAESTAWPEGTYPGKPCMEKLVAMYRRLISSRNIYIDCAQDMPAMLEAAGFVDVQSESRMQRVGKWAGEIGVANRVNHVGVFRGIKTPVLEAGGYGLVNSEAEYDELLDGLEREWDEIPGTDREFIIFWARKPKA</sequence>
<evidence type="ECO:0000256" key="1">
    <source>
        <dbReference type="ARBA" id="ARBA00022603"/>
    </source>
</evidence>
<dbReference type="PROSITE" id="PS01184">
    <property type="entry name" value="UBIE_2"/>
    <property type="match status" value="1"/>
</dbReference>
<dbReference type="EMBL" id="JARKIE010000002">
    <property type="protein sequence ID" value="KAJ7709613.1"/>
    <property type="molecule type" value="Genomic_DNA"/>
</dbReference>
<keyword evidence="1 5" id="KW-0489">Methyltransferase</keyword>
<name>A0AAD7H0P5_MYCRO</name>
<keyword evidence="3" id="KW-0949">S-adenosyl-L-methionine</keyword>
<dbReference type="CDD" id="cd02440">
    <property type="entry name" value="AdoMet_MTases"/>
    <property type="match status" value="1"/>
</dbReference>
<proteinExistence type="predicted"/>